<organism evidence="2 3">
    <name type="scientific">Heyndrickxia oleronia</name>
    <dbReference type="NCBI Taxonomy" id="38875"/>
    <lineage>
        <taxon>Bacteria</taxon>
        <taxon>Bacillati</taxon>
        <taxon>Bacillota</taxon>
        <taxon>Bacilli</taxon>
        <taxon>Bacillales</taxon>
        <taxon>Bacillaceae</taxon>
        <taxon>Heyndrickxia</taxon>
    </lineage>
</organism>
<dbReference type="EMBL" id="JAROYP010000006">
    <property type="protein sequence ID" value="MDH5161844.1"/>
    <property type="molecule type" value="Genomic_DNA"/>
</dbReference>
<keyword evidence="1" id="KW-1133">Transmembrane helix</keyword>
<evidence type="ECO:0000256" key="1">
    <source>
        <dbReference type="SAM" id="Phobius"/>
    </source>
</evidence>
<evidence type="ECO:0008006" key="4">
    <source>
        <dbReference type="Google" id="ProtNLM"/>
    </source>
</evidence>
<reference evidence="2" key="1">
    <citation type="submission" date="2023-03" db="EMBL/GenBank/DDBJ databases">
        <title>Bacterial isolates from washroom surfaces on a university campus.</title>
        <authorList>
            <person name="Holman D.B."/>
            <person name="Gzyl K.E."/>
            <person name="Taheri A.E."/>
        </authorList>
    </citation>
    <scope>NUCLEOTIDE SEQUENCE</scope>
    <source>
        <strain evidence="2">RD03</strain>
    </source>
</reference>
<keyword evidence="1" id="KW-0472">Membrane</keyword>
<dbReference type="RefSeq" id="WP_280616931.1">
    <property type="nucleotide sequence ID" value="NZ_JAROYP010000006.1"/>
</dbReference>
<evidence type="ECO:0000313" key="2">
    <source>
        <dbReference type="EMBL" id="MDH5161844.1"/>
    </source>
</evidence>
<gene>
    <name evidence="2" type="ORF">P5X88_12925</name>
</gene>
<protein>
    <recommendedName>
        <fullName evidence="4">Tetratricopeptide repeat protein</fullName>
    </recommendedName>
</protein>
<sequence>MIDFLYDFTGILMSILFIYILTNIFDKLLGLQYISSTLGLFKLNNAEVKLLSKALSSRRYKKHTRDIEYMLGIKYIQLRMPHKAIEHLNKAFLYYEKNFIFNKNFELVLDLYIDLNKIEEGKKIYQIFKNQISYDKKFIPLIEKYTLIFDDNQIPS</sequence>
<dbReference type="AlphaFoldDB" id="A0AAW6SSV0"/>
<name>A0AAW6SSV0_9BACI</name>
<accession>A0AAW6SSV0</accession>
<feature type="transmembrane region" description="Helical" evidence="1">
    <location>
        <begin position="6"/>
        <end position="25"/>
    </location>
</feature>
<proteinExistence type="predicted"/>
<comment type="caution">
    <text evidence="2">The sequence shown here is derived from an EMBL/GenBank/DDBJ whole genome shotgun (WGS) entry which is preliminary data.</text>
</comment>
<evidence type="ECO:0000313" key="3">
    <source>
        <dbReference type="Proteomes" id="UP001159179"/>
    </source>
</evidence>
<dbReference type="Proteomes" id="UP001159179">
    <property type="component" value="Unassembled WGS sequence"/>
</dbReference>
<keyword evidence="1" id="KW-0812">Transmembrane</keyword>